<dbReference type="EMBL" id="CP157947">
    <property type="protein sequence ID" value="XBS68407.1"/>
    <property type="molecule type" value="Genomic_DNA"/>
</dbReference>
<dbReference type="PANTHER" id="PTHR33516:SF2">
    <property type="entry name" value="LEXA REPRESSOR-RELATED"/>
    <property type="match status" value="1"/>
</dbReference>
<proteinExistence type="predicted"/>
<dbReference type="PANTHER" id="PTHR33516">
    <property type="entry name" value="LEXA REPRESSOR"/>
    <property type="match status" value="1"/>
</dbReference>
<organism evidence="2">
    <name type="scientific">Acerihabitans sp. KWT182</name>
    <dbReference type="NCBI Taxonomy" id="3157919"/>
    <lineage>
        <taxon>Bacteria</taxon>
        <taxon>Pseudomonadati</taxon>
        <taxon>Pseudomonadota</taxon>
        <taxon>Gammaproteobacteria</taxon>
        <taxon>Enterobacterales</taxon>
        <taxon>Pectobacteriaceae</taxon>
        <taxon>Acerihabitans</taxon>
    </lineage>
</organism>
<evidence type="ECO:0000313" key="2">
    <source>
        <dbReference type="EMBL" id="XBS68407.1"/>
    </source>
</evidence>
<dbReference type="InterPro" id="IPR050077">
    <property type="entry name" value="LexA_repressor"/>
</dbReference>
<sequence length="134" mass="14128">MGFPSPAQDYIDNRISLDKTCIPRPASTYLVRVDEGFSAAGILPGAILVVDAAVKPCHGSIVVAVIDGAYAIRGLRLHPFPALESLAGRGEITPIDLDEGGMVVFGVVTFSINDLQNEKSDLQPFSSGVPGKFT</sequence>
<dbReference type="SUPFAM" id="SSF51306">
    <property type="entry name" value="LexA/Signal peptidase"/>
    <property type="match status" value="1"/>
</dbReference>
<feature type="domain" description="Peptidase S24/S26A/S26B/S26C" evidence="1">
    <location>
        <begin position="1"/>
        <end position="75"/>
    </location>
</feature>
<dbReference type="InterPro" id="IPR039418">
    <property type="entry name" value="LexA-like"/>
</dbReference>
<gene>
    <name evidence="2" type="ORF">ABK905_16935</name>
</gene>
<dbReference type="InterPro" id="IPR015927">
    <property type="entry name" value="Peptidase_S24_S26A/B/C"/>
</dbReference>
<dbReference type="AlphaFoldDB" id="A0AAU7Q5I9"/>
<dbReference type="CDD" id="cd06529">
    <property type="entry name" value="S24_LexA-like"/>
    <property type="match status" value="1"/>
</dbReference>
<name>A0AAU7Q5I9_9GAMM</name>
<dbReference type="InterPro" id="IPR036286">
    <property type="entry name" value="LexA/Signal_pep-like_sf"/>
</dbReference>
<evidence type="ECO:0000259" key="1">
    <source>
        <dbReference type="Pfam" id="PF00717"/>
    </source>
</evidence>
<reference evidence="2" key="1">
    <citation type="submission" date="2024-06" db="EMBL/GenBank/DDBJ databases">
        <authorList>
            <person name="Coelho C."/>
            <person name="Bento M."/>
            <person name="Garcia E."/>
            <person name="Camelo A."/>
            <person name="Brandao I."/>
            <person name="Espirito Santo C."/>
            <person name="Trovao J."/>
            <person name="Verissimo A."/>
            <person name="Costa J."/>
            <person name="Tiago I."/>
        </authorList>
    </citation>
    <scope>NUCLEOTIDE SEQUENCE</scope>
    <source>
        <strain evidence="2">KWT182</strain>
    </source>
</reference>
<dbReference type="Pfam" id="PF00717">
    <property type="entry name" value="Peptidase_S24"/>
    <property type="match status" value="1"/>
</dbReference>
<protein>
    <submittedName>
        <fullName evidence="2">S24 family peptidase</fullName>
    </submittedName>
</protein>
<accession>A0AAU7Q5I9</accession>
<dbReference type="Gene3D" id="2.10.109.10">
    <property type="entry name" value="Umud Fragment, subunit A"/>
    <property type="match status" value="1"/>
</dbReference>